<dbReference type="GO" id="GO:0045943">
    <property type="term" value="P:positive regulation of transcription by RNA polymerase I"/>
    <property type="evidence" value="ECO:0007669"/>
    <property type="project" value="TreeGrafter"/>
</dbReference>
<dbReference type="GO" id="GO:0032786">
    <property type="term" value="P:positive regulation of DNA-templated transcription, elongation"/>
    <property type="evidence" value="ECO:0007669"/>
    <property type="project" value="InterPro"/>
</dbReference>
<dbReference type="PANTHER" id="PTHR28291">
    <property type="entry name" value="CTD KINASE SUBUNIT GAMMA"/>
    <property type="match status" value="1"/>
</dbReference>
<evidence type="ECO:0000313" key="4">
    <source>
        <dbReference type="Proteomes" id="UP000717328"/>
    </source>
</evidence>
<dbReference type="GO" id="GO:0070692">
    <property type="term" value="C:CTDK-1 complex"/>
    <property type="evidence" value="ECO:0007669"/>
    <property type="project" value="InterPro"/>
</dbReference>
<dbReference type="InterPro" id="IPR008942">
    <property type="entry name" value="ENTH_VHS"/>
</dbReference>
<name>A0A9P7K4L8_9AGAR</name>
<reference evidence="3" key="1">
    <citation type="submission" date="2021-02" db="EMBL/GenBank/DDBJ databases">
        <authorList>
            <person name="Nieuwenhuis M."/>
            <person name="Van De Peppel L.J.J."/>
        </authorList>
    </citation>
    <scope>NUCLEOTIDE SEQUENCE</scope>
    <source>
        <strain evidence="3">D49</strain>
    </source>
</reference>
<dbReference type="Pfam" id="PF12350">
    <property type="entry name" value="CTK3_C"/>
    <property type="match status" value="1"/>
</dbReference>
<dbReference type="InterPro" id="IPR024637">
    <property type="entry name" value="Ctk3_C"/>
</dbReference>
<keyword evidence="4" id="KW-1185">Reference proteome</keyword>
<comment type="caution">
    <text evidence="3">The sequence shown here is derived from an EMBL/GenBank/DDBJ whole genome shotgun (WGS) entry which is preliminary data.</text>
</comment>
<accession>A0A9P7K4L8</accession>
<dbReference type="PROSITE" id="PS51391">
    <property type="entry name" value="CID"/>
    <property type="match status" value="1"/>
</dbReference>
<dbReference type="OrthoDB" id="21266at2759"/>
<reference evidence="3" key="2">
    <citation type="submission" date="2021-10" db="EMBL/GenBank/DDBJ databases">
        <title>Phylogenomics reveals ancestral predisposition of the termite-cultivated fungus Termitomyces towards a domesticated lifestyle.</title>
        <authorList>
            <person name="Auxier B."/>
            <person name="Grum-Grzhimaylo A."/>
            <person name="Cardenas M.E."/>
            <person name="Lodge J.D."/>
            <person name="Laessoe T."/>
            <person name="Pedersen O."/>
            <person name="Smith M.E."/>
            <person name="Kuyper T.W."/>
            <person name="Franco-Molano E.A."/>
            <person name="Baroni T.J."/>
            <person name="Aanen D.K."/>
        </authorList>
    </citation>
    <scope>NUCLEOTIDE SEQUENCE</scope>
    <source>
        <strain evidence="3">D49</strain>
    </source>
</reference>
<evidence type="ECO:0000313" key="3">
    <source>
        <dbReference type="EMBL" id="KAG5638051.1"/>
    </source>
</evidence>
<dbReference type="InterPro" id="IPR006569">
    <property type="entry name" value="CID_dom"/>
</dbReference>
<proteinExistence type="predicted"/>
<feature type="region of interest" description="Disordered" evidence="1">
    <location>
        <begin position="184"/>
        <end position="205"/>
    </location>
</feature>
<evidence type="ECO:0000256" key="1">
    <source>
        <dbReference type="SAM" id="MobiDB-lite"/>
    </source>
</evidence>
<organism evidence="3 4">
    <name type="scientific">Sphagnurus paluster</name>
    <dbReference type="NCBI Taxonomy" id="117069"/>
    <lineage>
        <taxon>Eukaryota</taxon>
        <taxon>Fungi</taxon>
        <taxon>Dikarya</taxon>
        <taxon>Basidiomycota</taxon>
        <taxon>Agaricomycotina</taxon>
        <taxon>Agaricomycetes</taxon>
        <taxon>Agaricomycetidae</taxon>
        <taxon>Agaricales</taxon>
        <taxon>Tricholomatineae</taxon>
        <taxon>Lyophyllaceae</taxon>
        <taxon>Sphagnurus</taxon>
    </lineage>
</organism>
<sequence length="305" mass="34604">MDPFEVRMQFLNHLRRLNASQQSIQRVVGFAVKYFPTCGEDLWDCIVEESQKVRVYISILPRNKTKSSCLEPQGSINSRINILYFLDSLCETCLLVESHSSSQAKDSNLYVSFVPRDLGKIVENVVPQGRQGLPNLVSTKQVTSHPLTIQLLSNSNFRKILESWRSKRVIDPQTVDGVLTSLNARQSASSSEPPEASSTSHAHVALPRNEIFKRIEEDRERHKRLRERRWVQPVTRNPASHHHPPLASFIPLTTTGDGAHEQSIDIEFENEWETTSDWNEDDIEAATEEAELCFPAEGEGPMDLS</sequence>
<protein>
    <recommendedName>
        <fullName evidence="2">CID domain-containing protein</fullName>
    </recommendedName>
</protein>
<dbReference type="InterPro" id="IPR042326">
    <property type="entry name" value="Ctk3"/>
</dbReference>
<dbReference type="PANTHER" id="PTHR28291:SF1">
    <property type="entry name" value="CTD KINASE SUBUNIT GAMMA"/>
    <property type="match status" value="1"/>
</dbReference>
<dbReference type="Gene3D" id="1.25.40.90">
    <property type="match status" value="1"/>
</dbReference>
<dbReference type="InterPro" id="IPR024638">
    <property type="entry name" value="Ctk3_N"/>
</dbReference>
<feature type="domain" description="CID" evidence="2">
    <location>
        <begin position="2"/>
        <end position="186"/>
    </location>
</feature>
<gene>
    <name evidence="3" type="ORF">H0H81_002085</name>
</gene>
<dbReference type="Proteomes" id="UP000717328">
    <property type="component" value="Unassembled WGS sequence"/>
</dbReference>
<dbReference type="Pfam" id="PF12243">
    <property type="entry name" value="CTK3"/>
    <property type="match status" value="2"/>
</dbReference>
<evidence type="ECO:0000259" key="2">
    <source>
        <dbReference type="PROSITE" id="PS51391"/>
    </source>
</evidence>
<dbReference type="EMBL" id="JABCKI010005785">
    <property type="protein sequence ID" value="KAG5638051.1"/>
    <property type="molecule type" value="Genomic_DNA"/>
</dbReference>
<dbReference type="AlphaFoldDB" id="A0A9P7K4L8"/>
<feature type="compositionally biased region" description="Low complexity" evidence="1">
    <location>
        <begin position="187"/>
        <end position="198"/>
    </location>
</feature>